<protein>
    <recommendedName>
        <fullName evidence="15">Sulfide:quinone oxidoreductase, mitochondrial</fullName>
        <ecNumber evidence="14">1.8.5.8</ecNumber>
    </recommendedName>
    <alternativeName>
        <fullName evidence="16">Sulfide quinone oxidoreductase</fullName>
    </alternativeName>
</protein>
<dbReference type="STRING" id="195883.A0A482X7B7"/>
<gene>
    <name evidence="18" type="ORF">LSTR_LSTR011572</name>
</gene>
<dbReference type="InterPro" id="IPR036188">
    <property type="entry name" value="FAD/NAD-bd_sf"/>
</dbReference>
<dbReference type="Pfam" id="PF07992">
    <property type="entry name" value="Pyr_redox_2"/>
    <property type="match status" value="1"/>
</dbReference>
<evidence type="ECO:0000256" key="13">
    <source>
        <dbReference type="ARBA" id="ARBA00060891"/>
    </source>
</evidence>
<evidence type="ECO:0000313" key="19">
    <source>
        <dbReference type="Proteomes" id="UP000291343"/>
    </source>
</evidence>
<evidence type="ECO:0000256" key="16">
    <source>
        <dbReference type="ARBA" id="ARBA00082958"/>
    </source>
</evidence>
<evidence type="ECO:0000256" key="11">
    <source>
        <dbReference type="ARBA" id="ARBA00052986"/>
    </source>
</evidence>
<dbReference type="EC" id="1.8.5.8" evidence="14"/>
<evidence type="ECO:0000256" key="15">
    <source>
        <dbReference type="ARBA" id="ARBA00070160"/>
    </source>
</evidence>
<accession>A0A482X7B7</accession>
<dbReference type="Proteomes" id="UP000291343">
    <property type="component" value="Unassembled WGS sequence"/>
</dbReference>
<dbReference type="AlphaFoldDB" id="A0A482X7B7"/>
<dbReference type="InterPro" id="IPR015904">
    <property type="entry name" value="Sulphide_quinone_reductase"/>
</dbReference>
<comment type="catalytic activity">
    <reaction evidence="9">
        <text>ubiquinone-10 + hydrogen sulfide + sulfite + 2 H(+) = ubiquinol-10 + thiosulfate</text>
        <dbReference type="Rhea" id="RHEA:38359"/>
        <dbReference type="ChEBI" id="CHEBI:15378"/>
        <dbReference type="ChEBI" id="CHEBI:17359"/>
        <dbReference type="ChEBI" id="CHEBI:29919"/>
        <dbReference type="ChEBI" id="CHEBI:33542"/>
        <dbReference type="ChEBI" id="CHEBI:46245"/>
        <dbReference type="ChEBI" id="CHEBI:64183"/>
    </reaction>
    <physiologicalReaction direction="left-to-right" evidence="9">
        <dbReference type="Rhea" id="RHEA:38360"/>
    </physiologicalReaction>
</comment>
<evidence type="ECO:0000256" key="9">
    <source>
        <dbReference type="ARBA" id="ARBA00051038"/>
    </source>
</evidence>
<dbReference type="SUPFAM" id="SSF51905">
    <property type="entry name" value="FAD/NAD(P)-binding domain"/>
    <property type="match status" value="2"/>
</dbReference>
<dbReference type="SMR" id="A0A482X7B7"/>
<dbReference type="OrthoDB" id="5376590at2759"/>
<evidence type="ECO:0000256" key="3">
    <source>
        <dbReference type="ARBA" id="ARBA00022630"/>
    </source>
</evidence>
<dbReference type="FunFam" id="3.50.50.60:FF:000034">
    <property type="entry name" value="sulfide:quinone oxidoreductase, mitochondrial"/>
    <property type="match status" value="1"/>
</dbReference>
<dbReference type="GO" id="GO:0071949">
    <property type="term" value="F:FAD binding"/>
    <property type="evidence" value="ECO:0007669"/>
    <property type="project" value="TreeGrafter"/>
</dbReference>
<sequence>MFKKPKLPITLIRNFPDLLRIPETCKLRNYAFYSIHHTHVPTRLNCELLVLGGGAGGCSVASKFASKLDKNHVIIVEPSEIHYYQPMLTLVGGGIKKVSDAARPMRNVLPSGAHWVKDSAISFEPTNNIVRTKEGISISYDYLLVALGLELRFDLVEGLQEALANPDSGVSSNYSPHFAERTFENLKKFDKGNAIFTFPNTPVKCAGAPQKACYISEDYLRKHGKRENANVMYKTSLPVIFGVKHYADALNELCKRRNIDVGLRQELIEIDVGKKEAIFCNLDKKDDTFEIPYTMLHVTPPMSAPESLRNDKILSDETGFLNVDKMTLQHPKFPNIFGIGDCTNLPTSKTAAAVAAQNRVVFNNITHVMRGEEPRAIYDGYTSCPLVTGYGSCILAEFDYELQPLETFPIDQRKESAIMYYLKKDIMPSLYWFGLLKGFWNGPEVFRKLFHFGAPK</sequence>
<dbReference type="FunCoup" id="A0A482X7B7">
    <property type="interactions" value="412"/>
</dbReference>
<dbReference type="InParanoid" id="A0A482X7B7"/>
<dbReference type="InterPro" id="IPR023753">
    <property type="entry name" value="FAD/NAD-binding_dom"/>
</dbReference>
<keyword evidence="5" id="KW-0274">FAD</keyword>
<comment type="cofactor">
    <cofactor evidence="1">
        <name>FAD</name>
        <dbReference type="ChEBI" id="CHEBI:57692"/>
    </cofactor>
</comment>
<evidence type="ECO:0000313" key="18">
    <source>
        <dbReference type="EMBL" id="RZF41191.1"/>
    </source>
</evidence>
<evidence type="ECO:0000256" key="5">
    <source>
        <dbReference type="ARBA" id="ARBA00022827"/>
    </source>
</evidence>
<evidence type="ECO:0000259" key="17">
    <source>
        <dbReference type="Pfam" id="PF07992"/>
    </source>
</evidence>
<dbReference type="PANTHER" id="PTHR10632:SF2">
    <property type="entry name" value="SULFIDE:QUINONE OXIDOREDUCTASE, MITOCHONDRIAL"/>
    <property type="match status" value="1"/>
</dbReference>
<comment type="catalytic activity">
    <reaction evidence="11">
        <text>a quinone + hydrogen sulfide + glutathione + H(+) = S-sulfanylglutathione + a quinol</text>
        <dbReference type="Rhea" id="RHEA:55156"/>
        <dbReference type="ChEBI" id="CHEBI:15378"/>
        <dbReference type="ChEBI" id="CHEBI:24646"/>
        <dbReference type="ChEBI" id="CHEBI:29919"/>
        <dbReference type="ChEBI" id="CHEBI:57925"/>
        <dbReference type="ChEBI" id="CHEBI:58905"/>
        <dbReference type="ChEBI" id="CHEBI:132124"/>
        <dbReference type="EC" id="1.8.5.8"/>
    </reaction>
    <physiologicalReaction direction="left-to-right" evidence="11">
        <dbReference type="Rhea" id="RHEA:55157"/>
    </physiologicalReaction>
</comment>
<comment type="subcellular location">
    <subcellularLocation>
        <location evidence="2">Mitochondrion</location>
    </subcellularLocation>
</comment>
<comment type="similarity">
    <text evidence="13">Belongs to the SQRD family.</text>
</comment>
<dbReference type="GO" id="GO:0048038">
    <property type="term" value="F:quinone binding"/>
    <property type="evidence" value="ECO:0007669"/>
    <property type="project" value="UniProtKB-KW"/>
</dbReference>
<feature type="domain" description="FAD/NAD(P)-binding" evidence="17">
    <location>
        <begin position="48"/>
        <end position="352"/>
    </location>
</feature>
<dbReference type="PANTHER" id="PTHR10632">
    <property type="entry name" value="SULFIDE:QUINONE OXIDOREDUCTASE"/>
    <property type="match status" value="1"/>
</dbReference>
<keyword evidence="3" id="KW-0285">Flavoprotein</keyword>
<organism evidence="18 19">
    <name type="scientific">Laodelphax striatellus</name>
    <name type="common">Small brown planthopper</name>
    <name type="synonym">Delphax striatella</name>
    <dbReference type="NCBI Taxonomy" id="195883"/>
    <lineage>
        <taxon>Eukaryota</taxon>
        <taxon>Metazoa</taxon>
        <taxon>Ecdysozoa</taxon>
        <taxon>Arthropoda</taxon>
        <taxon>Hexapoda</taxon>
        <taxon>Insecta</taxon>
        <taxon>Pterygota</taxon>
        <taxon>Neoptera</taxon>
        <taxon>Paraneoptera</taxon>
        <taxon>Hemiptera</taxon>
        <taxon>Auchenorrhyncha</taxon>
        <taxon>Fulgoroidea</taxon>
        <taxon>Delphacidae</taxon>
        <taxon>Criomorphinae</taxon>
        <taxon>Laodelphax</taxon>
    </lineage>
</organism>
<evidence type="ECO:0000256" key="4">
    <source>
        <dbReference type="ARBA" id="ARBA00022719"/>
    </source>
</evidence>
<dbReference type="EMBL" id="QKKF02016947">
    <property type="protein sequence ID" value="RZF41191.1"/>
    <property type="molecule type" value="Genomic_DNA"/>
</dbReference>
<reference evidence="18 19" key="1">
    <citation type="journal article" date="2017" name="Gigascience">
        <title>Genome sequence of the small brown planthopper, Laodelphax striatellus.</title>
        <authorList>
            <person name="Zhu J."/>
            <person name="Jiang F."/>
            <person name="Wang X."/>
            <person name="Yang P."/>
            <person name="Bao Y."/>
            <person name="Zhao W."/>
            <person name="Wang W."/>
            <person name="Lu H."/>
            <person name="Wang Q."/>
            <person name="Cui N."/>
            <person name="Li J."/>
            <person name="Chen X."/>
            <person name="Luo L."/>
            <person name="Yu J."/>
            <person name="Kang L."/>
            <person name="Cui F."/>
        </authorList>
    </citation>
    <scope>NUCLEOTIDE SEQUENCE [LARGE SCALE GENOMIC DNA]</scope>
    <source>
        <strain evidence="18">Lst14</strain>
    </source>
</reference>
<comment type="caution">
    <text evidence="18">The sequence shown here is derived from an EMBL/GenBank/DDBJ whole genome shotgun (WGS) entry which is preliminary data.</text>
</comment>
<dbReference type="GO" id="GO:0070224">
    <property type="term" value="F:sulfide:quinone oxidoreductase activity"/>
    <property type="evidence" value="ECO:0007669"/>
    <property type="project" value="TreeGrafter"/>
</dbReference>
<keyword evidence="7" id="KW-0560">Oxidoreductase</keyword>
<proteinExistence type="inferred from homology"/>
<dbReference type="GO" id="GO:0106436">
    <property type="term" value="F:glutathione-dependent sulfide quinone oxidoreductase activity"/>
    <property type="evidence" value="ECO:0007669"/>
    <property type="project" value="UniProtKB-EC"/>
</dbReference>
<evidence type="ECO:0000256" key="14">
    <source>
        <dbReference type="ARBA" id="ARBA00066447"/>
    </source>
</evidence>
<dbReference type="Gene3D" id="3.50.50.60">
    <property type="entry name" value="FAD/NAD(P)-binding domain"/>
    <property type="match status" value="2"/>
</dbReference>
<dbReference type="GO" id="GO:0005739">
    <property type="term" value="C:mitochondrion"/>
    <property type="evidence" value="ECO:0007669"/>
    <property type="project" value="UniProtKB-SubCell"/>
</dbReference>
<comment type="catalytic activity">
    <reaction evidence="10">
        <text>ubiquinone-10 + hydrogen sulfide + glutathione + H(+) = S-sulfanylglutathione + ubiquinol-10</text>
        <dbReference type="Rhea" id="RHEA:62608"/>
        <dbReference type="ChEBI" id="CHEBI:15378"/>
        <dbReference type="ChEBI" id="CHEBI:29919"/>
        <dbReference type="ChEBI" id="CHEBI:46245"/>
        <dbReference type="ChEBI" id="CHEBI:57925"/>
        <dbReference type="ChEBI" id="CHEBI:58905"/>
        <dbReference type="ChEBI" id="CHEBI:64183"/>
    </reaction>
    <physiologicalReaction direction="left-to-right" evidence="10">
        <dbReference type="Rhea" id="RHEA:62609"/>
    </physiologicalReaction>
</comment>
<evidence type="ECO:0000256" key="6">
    <source>
        <dbReference type="ARBA" id="ARBA00022946"/>
    </source>
</evidence>
<evidence type="ECO:0000256" key="7">
    <source>
        <dbReference type="ARBA" id="ARBA00023002"/>
    </source>
</evidence>
<evidence type="ECO:0000256" key="10">
    <source>
        <dbReference type="ARBA" id="ARBA00052810"/>
    </source>
</evidence>
<comment type="function">
    <text evidence="12">Catalyzes the oxidation of hydrogen sulfide with the help of a quinone, such as ubiquinone-10, giving rise to thiosulfate and ultimately to sulfane (molecular sulfur) atoms. Requires an additional electron acceptor; can use sulfite, sulfide or cyanide (in vitro). It is believed the in vivo electron acceptor is glutathione.</text>
</comment>
<evidence type="ECO:0000256" key="12">
    <source>
        <dbReference type="ARBA" id="ARBA00059167"/>
    </source>
</evidence>
<evidence type="ECO:0000256" key="2">
    <source>
        <dbReference type="ARBA" id="ARBA00004173"/>
    </source>
</evidence>
<evidence type="ECO:0000256" key="8">
    <source>
        <dbReference type="ARBA" id="ARBA00023128"/>
    </source>
</evidence>
<dbReference type="GO" id="GO:0070221">
    <property type="term" value="P:sulfide oxidation, using sulfide:quinone oxidoreductase"/>
    <property type="evidence" value="ECO:0007669"/>
    <property type="project" value="TreeGrafter"/>
</dbReference>
<keyword evidence="19" id="KW-1185">Reference proteome</keyword>
<name>A0A482X7B7_LAOST</name>
<keyword evidence="6" id="KW-0809">Transit peptide</keyword>
<keyword evidence="4" id="KW-0874">Quinone</keyword>
<evidence type="ECO:0000256" key="1">
    <source>
        <dbReference type="ARBA" id="ARBA00001974"/>
    </source>
</evidence>
<keyword evidence="8" id="KW-0496">Mitochondrion</keyword>